<dbReference type="STRING" id="1051891.A0A0C3Q9T4"/>
<evidence type="ECO:0000256" key="5">
    <source>
        <dbReference type="SAM" id="MobiDB-lite"/>
    </source>
</evidence>
<evidence type="ECO:0000256" key="6">
    <source>
        <dbReference type="SAM" id="Phobius"/>
    </source>
</evidence>
<organism evidence="7 8">
    <name type="scientific">Tulasnella calospora MUT 4182</name>
    <dbReference type="NCBI Taxonomy" id="1051891"/>
    <lineage>
        <taxon>Eukaryota</taxon>
        <taxon>Fungi</taxon>
        <taxon>Dikarya</taxon>
        <taxon>Basidiomycota</taxon>
        <taxon>Agaricomycotina</taxon>
        <taxon>Agaricomycetes</taxon>
        <taxon>Cantharellales</taxon>
        <taxon>Tulasnellaceae</taxon>
        <taxon>Tulasnella</taxon>
    </lineage>
</organism>
<reference evidence="8" key="2">
    <citation type="submission" date="2015-01" db="EMBL/GenBank/DDBJ databases">
        <title>Evolutionary Origins and Diversification of the Mycorrhizal Mutualists.</title>
        <authorList>
            <consortium name="DOE Joint Genome Institute"/>
            <consortium name="Mycorrhizal Genomics Consortium"/>
            <person name="Kohler A."/>
            <person name="Kuo A."/>
            <person name="Nagy L.G."/>
            <person name="Floudas D."/>
            <person name="Copeland A."/>
            <person name="Barry K.W."/>
            <person name="Cichocki N."/>
            <person name="Veneault-Fourrey C."/>
            <person name="LaButti K."/>
            <person name="Lindquist E.A."/>
            <person name="Lipzen A."/>
            <person name="Lundell T."/>
            <person name="Morin E."/>
            <person name="Murat C."/>
            <person name="Riley R."/>
            <person name="Ohm R."/>
            <person name="Sun H."/>
            <person name="Tunlid A."/>
            <person name="Henrissat B."/>
            <person name="Grigoriev I.V."/>
            <person name="Hibbett D.S."/>
            <person name="Martin F."/>
        </authorList>
    </citation>
    <scope>NUCLEOTIDE SEQUENCE [LARGE SCALE GENOMIC DNA]</scope>
    <source>
        <strain evidence="8">MUT 4182</strain>
    </source>
</reference>
<dbReference type="InterPro" id="IPR008521">
    <property type="entry name" value="Mg_trans_NIPA"/>
</dbReference>
<dbReference type="InterPro" id="IPR037185">
    <property type="entry name" value="EmrE-like"/>
</dbReference>
<protein>
    <recommendedName>
        <fullName evidence="9">DUF803-domain-containing protein</fullName>
    </recommendedName>
</protein>
<reference evidence="7 8" key="1">
    <citation type="submission" date="2014-04" db="EMBL/GenBank/DDBJ databases">
        <authorList>
            <consortium name="DOE Joint Genome Institute"/>
            <person name="Kuo A."/>
            <person name="Girlanda M."/>
            <person name="Perotto S."/>
            <person name="Kohler A."/>
            <person name="Nagy L.G."/>
            <person name="Floudas D."/>
            <person name="Copeland A."/>
            <person name="Barry K.W."/>
            <person name="Cichocki N."/>
            <person name="Veneault-Fourrey C."/>
            <person name="LaButti K."/>
            <person name="Lindquist E.A."/>
            <person name="Lipzen A."/>
            <person name="Lundell T."/>
            <person name="Morin E."/>
            <person name="Murat C."/>
            <person name="Sun H."/>
            <person name="Tunlid A."/>
            <person name="Henrissat B."/>
            <person name="Grigoriev I.V."/>
            <person name="Hibbett D.S."/>
            <person name="Martin F."/>
            <person name="Nordberg H.P."/>
            <person name="Cantor M.N."/>
            <person name="Hua S.X."/>
        </authorList>
    </citation>
    <scope>NUCLEOTIDE SEQUENCE [LARGE SCALE GENOMIC DNA]</scope>
    <source>
        <strain evidence="7 8">MUT 4182</strain>
    </source>
</reference>
<feature type="transmembrane region" description="Helical" evidence="6">
    <location>
        <begin position="239"/>
        <end position="262"/>
    </location>
</feature>
<feature type="transmembrane region" description="Helical" evidence="6">
    <location>
        <begin position="6"/>
        <end position="26"/>
    </location>
</feature>
<dbReference type="SUPFAM" id="SSF103481">
    <property type="entry name" value="Multidrug resistance efflux transporter EmrE"/>
    <property type="match status" value="1"/>
</dbReference>
<feature type="compositionally biased region" description="Basic and acidic residues" evidence="5">
    <location>
        <begin position="305"/>
        <end position="314"/>
    </location>
</feature>
<feature type="transmembrane region" description="Helical" evidence="6">
    <location>
        <begin position="77"/>
        <end position="95"/>
    </location>
</feature>
<keyword evidence="8" id="KW-1185">Reference proteome</keyword>
<gene>
    <name evidence="7" type="ORF">M407DRAFT_80332</name>
</gene>
<evidence type="ECO:0000256" key="3">
    <source>
        <dbReference type="ARBA" id="ARBA00022989"/>
    </source>
</evidence>
<accession>A0A0C3Q9T4</accession>
<comment type="subcellular location">
    <subcellularLocation>
        <location evidence="1">Membrane</location>
        <topology evidence="1">Multi-pass membrane protein</topology>
    </subcellularLocation>
</comment>
<feature type="compositionally biased region" description="Acidic residues" evidence="5">
    <location>
        <begin position="386"/>
        <end position="396"/>
    </location>
</feature>
<sequence length="435" mass="46612">MLEDKYIGLLLAISSSFAIGTSFIITKKGLNDAARRDSNYENASDDRAYLKNPIWWAGMSTFANFAAYTFAPPILVTPLGALTVLIGAILASVLLNEELGHLGRIGCTLSLAGSLIIVLHAPEDKPIQTVDEILNYALQPAFMFYCLFVLVFTFVMIFAIAPKYGRRDPVVYISICSLVGSVSVMSIKGFGIAVKLTLSGNNQFSHPSTYVFMIVTGVAIMVQMNYFNKALDLFSTNVVNPLYYVGFTTCTIVASIILFQGFNTTDPANSVSLVTGFVIIFIGVHLLNISRKPDVPPPPSPTSGEPHHLPHEHGFVNPRLSLSGVGRLSIDSTWSREAAPLSAGGHGRRTSAGARGLSGFTYPSRVGDEELGNGGVGLTKLREDPREEDDSDEFDADERTGLRSGGRSPIGGASGGNHRGYARASAPSTPVVTGR</sequence>
<dbReference type="Proteomes" id="UP000054248">
    <property type="component" value="Unassembled WGS sequence"/>
</dbReference>
<evidence type="ECO:0000313" key="8">
    <source>
        <dbReference type="Proteomes" id="UP000054248"/>
    </source>
</evidence>
<dbReference type="PANTHER" id="PTHR12570">
    <property type="match status" value="1"/>
</dbReference>
<keyword evidence="4 6" id="KW-0472">Membrane</keyword>
<dbReference type="GO" id="GO:0015095">
    <property type="term" value="F:magnesium ion transmembrane transporter activity"/>
    <property type="evidence" value="ECO:0007669"/>
    <property type="project" value="InterPro"/>
</dbReference>
<dbReference type="Pfam" id="PF05653">
    <property type="entry name" value="Mg_trans_NIPA"/>
    <property type="match status" value="1"/>
</dbReference>
<feature type="compositionally biased region" description="Gly residues" evidence="5">
    <location>
        <begin position="408"/>
        <end position="418"/>
    </location>
</feature>
<dbReference type="HOGENOM" id="CLU_012349_0_1_1"/>
<feature type="transmembrane region" description="Helical" evidence="6">
    <location>
        <begin position="170"/>
        <end position="190"/>
    </location>
</feature>
<evidence type="ECO:0000313" key="7">
    <source>
        <dbReference type="EMBL" id="KIO21461.1"/>
    </source>
</evidence>
<feature type="transmembrane region" description="Helical" evidence="6">
    <location>
        <begin position="210"/>
        <end position="227"/>
    </location>
</feature>
<dbReference type="PANTHER" id="PTHR12570:SF85">
    <property type="entry name" value="DUF803 DOMAIN MEMBRANE PROTEIN (AFU_ORTHOLOGUE AFUA_1G15880)"/>
    <property type="match status" value="1"/>
</dbReference>
<feature type="region of interest" description="Disordered" evidence="5">
    <location>
        <begin position="293"/>
        <end position="315"/>
    </location>
</feature>
<keyword evidence="2 6" id="KW-0812">Transmembrane</keyword>
<feature type="transmembrane region" description="Helical" evidence="6">
    <location>
        <begin position="268"/>
        <end position="287"/>
    </location>
</feature>
<name>A0A0C3Q9T4_9AGAM</name>
<evidence type="ECO:0000256" key="1">
    <source>
        <dbReference type="ARBA" id="ARBA00004141"/>
    </source>
</evidence>
<evidence type="ECO:0000256" key="4">
    <source>
        <dbReference type="ARBA" id="ARBA00023136"/>
    </source>
</evidence>
<feature type="compositionally biased region" description="Polar residues" evidence="5">
    <location>
        <begin position="426"/>
        <end position="435"/>
    </location>
</feature>
<dbReference type="GO" id="GO:0016020">
    <property type="term" value="C:membrane"/>
    <property type="evidence" value="ECO:0007669"/>
    <property type="project" value="UniProtKB-SubCell"/>
</dbReference>
<evidence type="ECO:0008006" key="9">
    <source>
        <dbReference type="Google" id="ProtNLM"/>
    </source>
</evidence>
<proteinExistence type="predicted"/>
<dbReference type="AlphaFoldDB" id="A0A0C3Q9T4"/>
<keyword evidence="3 6" id="KW-1133">Transmembrane helix</keyword>
<dbReference type="OrthoDB" id="6428174at2759"/>
<feature type="region of interest" description="Disordered" evidence="5">
    <location>
        <begin position="338"/>
        <end position="435"/>
    </location>
</feature>
<dbReference type="EMBL" id="KN823137">
    <property type="protein sequence ID" value="KIO21461.1"/>
    <property type="molecule type" value="Genomic_DNA"/>
</dbReference>
<evidence type="ECO:0000256" key="2">
    <source>
        <dbReference type="ARBA" id="ARBA00022692"/>
    </source>
</evidence>
<feature type="transmembrane region" description="Helical" evidence="6">
    <location>
        <begin position="142"/>
        <end position="161"/>
    </location>
</feature>
<feature type="transmembrane region" description="Helical" evidence="6">
    <location>
        <begin position="102"/>
        <end position="122"/>
    </location>
</feature>